<dbReference type="Pfam" id="PF00892">
    <property type="entry name" value="EamA"/>
    <property type="match status" value="1"/>
</dbReference>
<feature type="transmembrane region" description="Helical" evidence="1">
    <location>
        <begin position="264"/>
        <end position="285"/>
    </location>
</feature>
<accession>H1DFY7</accession>
<dbReference type="EMBL" id="ADMC01000017">
    <property type="protein sequence ID" value="EHP48810.1"/>
    <property type="molecule type" value="Genomic_DNA"/>
</dbReference>
<organism evidence="3 4">
    <name type="scientific">Odoribacter laneus YIT 12061</name>
    <dbReference type="NCBI Taxonomy" id="742817"/>
    <lineage>
        <taxon>Bacteria</taxon>
        <taxon>Pseudomonadati</taxon>
        <taxon>Bacteroidota</taxon>
        <taxon>Bacteroidia</taxon>
        <taxon>Bacteroidales</taxon>
        <taxon>Odoribacteraceae</taxon>
        <taxon>Odoribacter</taxon>
    </lineage>
</organism>
<dbReference type="GO" id="GO:0016020">
    <property type="term" value="C:membrane"/>
    <property type="evidence" value="ECO:0007669"/>
    <property type="project" value="InterPro"/>
</dbReference>
<evidence type="ECO:0000259" key="2">
    <source>
        <dbReference type="Pfam" id="PF00892"/>
    </source>
</evidence>
<protein>
    <recommendedName>
        <fullName evidence="2">EamA domain-containing protein</fullName>
    </recommendedName>
</protein>
<comment type="caution">
    <text evidence="3">The sequence shown here is derived from an EMBL/GenBank/DDBJ whole genome shotgun (WGS) entry which is preliminary data.</text>
</comment>
<dbReference type="PATRIC" id="fig|742817.3.peg.1245"/>
<feature type="transmembrane region" description="Helical" evidence="1">
    <location>
        <begin position="32"/>
        <end position="50"/>
    </location>
</feature>
<dbReference type="STRING" id="742817.HMPREF9449_01173"/>
<dbReference type="Proteomes" id="UP000004892">
    <property type="component" value="Unassembled WGS sequence"/>
</dbReference>
<dbReference type="InterPro" id="IPR000620">
    <property type="entry name" value="EamA_dom"/>
</dbReference>
<feature type="domain" description="EamA" evidence="2">
    <location>
        <begin position="2"/>
        <end position="134"/>
    </location>
</feature>
<dbReference type="GeneID" id="98068758"/>
<feature type="transmembrane region" description="Helical" evidence="1">
    <location>
        <begin position="183"/>
        <end position="207"/>
    </location>
</feature>
<keyword evidence="4" id="KW-1185">Reference proteome</keyword>
<name>H1DFY7_9BACT</name>
<dbReference type="SUPFAM" id="SSF103481">
    <property type="entry name" value="Multidrug resistance efflux transporter EmrE"/>
    <property type="match status" value="1"/>
</dbReference>
<feature type="transmembrane region" description="Helical" evidence="1">
    <location>
        <begin position="297"/>
        <end position="315"/>
    </location>
</feature>
<keyword evidence="1" id="KW-0812">Transmembrane</keyword>
<keyword evidence="1" id="KW-1133">Transmembrane helix</keyword>
<dbReference type="InterPro" id="IPR037185">
    <property type="entry name" value="EmrE-like"/>
</dbReference>
<gene>
    <name evidence="3" type="ORF">HMPREF9449_01173</name>
</gene>
<keyword evidence="1" id="KW-0472">Membrane</keyword>
<evidence type="ECO:0000313" key="3">
    <source>
        <dbReference type="EMBL" id="EHP48810.1"/>
    </source>
</evidence>
<feature type="transmembrane region" description="Helical" evidence="1">
    <location>
        <begin position="227"/>
        <end position="252"/>
    </location>
</feature>
<dbReference type="AlphaFoldDB" id="H1DFY7"/>
<dbReference type="eggNOG" id="ENOG5033SX2">
    <property type="taxonomic scope" value="Bacteria"/>
</dbReference>
<sequence>MKGSAYALGTVIIWSLLGVVNRYCILKFDVNIIVFTSFLVFSAGVALLLIRQQVAPESWKSGVRYSWLYTIMQITKSFFMISTYLYITTTETSILINIEVVISYLLAYLFFKRIPHRGDYWGILVISGGFILFIYSLSPSIRIPAVVLLLIAATASCIRSIVVEETTLKNPDTTVRQKCGISGFTMFIAGLALIIFFFFIAILKFVIGSNLPAIFSFLHYLPTISDVLNPATIISACIAGFFINAASVYFFYAALKWTKTETFMAFRVFQPALTYSFELFAAGFYTAMKPNLDIKDYLLGGFILFGSVLILVMPTKATINARSKSFITE</sequence>
<proteinExistence type="predicted"/>
<feature type="transmembrane region" description="Helical" evidence="1">
    <location>
        <begin position="143"/>
        <end position="162"/>
    </location>
</feature>
<feature type="transmembrane region" description="Helical" evidence="1">
    <location>
        <begin position="118"/>
        <end position="137"/>
    </location>
</feature>
<dbReference type="HOGENOM" id="CLU_844227_0_0_10"/>
<feature type="transmembrane region" description="Helical" evidence="1">
    <location>
        <begin position="93"/>
        <end position="111"/>
    </location>
</feature>
<dbReference type="RefSeq" id="WP_009136321.1">
    <property type="nucleotide sequence ID" value="NZ_JH594596.1"/>
</dbReference>
<reference evidence="3 4" key="1">
    <citation type="submission" date="2012-01" db="EMBL/GenBank/DDBJ databases">
        <title>The Genome Sequence of Odoribacter laneus YIT 12061.</title>
        <authorList>
            <consortium name="The Broad Institute Genome Sequencing Platform"/>
            <person name="Earl A."/>
            <person name="Ward D."/>
            <person name="Feldgarden M."/>
            <person name="Gevers D."/>
            <person name="Morotomi M."/>
            <person name="Young S.K."/>
            <person name="Zeng Q."/>
            <person name="Gargeya S."/>
            <person name="Fitzgerald M."/>
            <person name="Haas B."/>
            <person name="Abouelleil A."/>
            <person name="Alvarado L."/>
            <person name="Arachchi H.M."/>
            <person name="Berlin A."/>
            <person name="Chapman S.B."/>
            <person name="Gearin G."/>
            <person name="Goldberg J."/>
            <person name="Griggs A."/>
            <person name="Gujja S."/>
            <person name="Hansen M."/>
            <person name="Heiman D."/>
            <person name="Howarth C."/>
            <person name="Larimer J."/>
            <person name="Lui A."/>
            <person name="MacDonald P.J.P."/>
            <person name="McCowen C."/>
            <person name="Montmayeur A."/>
            <person name="Murphy C."/>
            <person name="Neiman D."/>
            <person name="Pearson M."/>
            <person name="Priest M."/>
            <person name="Roberts A."/>
            <person name="Saif S."/>
            <person name="Shea T."/>
            <person name="Sisk P."/>
            <person name="Stolte C."/>
            <person name="Sykes S."/>
            <person name="Wortman J."/>
            <person name="Nusbaum C."/>
            <person name="Birren B."/>
        </authorList>
    </citation>
    <scope>NUCLEOTIDE SEQUENCE [LARGE SCALE GENOMIC DNA]</scope>
    <source>
        <strain evidence="3 4">YIT 12061</strain>
    </source>
</reference>
<evidence type="ECO:0000256" key="1">
    <source>
        <dbReference type="SAM" id="Phobius"/>
    </source>
</evidence>
<evidence type="ECO:0000313" key="4">
    <source>
        <dbReference type="Proteomes" id="UP000004892"/>
    </source>
</evidence>